<keyword evidence="2" id="KW-1185">Reference proteome</keyword>
<accession>A0A2S7SVL5</accession>
<evidence type="ECO:0000313" key="1">
    <source>
        <dbReference type="EMBL" id="PQJ10943.1"/>
    </source>
</evidence>
<dbReference type="EMBL" id="PPSL01000003">
    <property type="protein sequence ID" value="PQJ10943.1"/>
    <property type="molecule type" value="Genomic_DNA"/>
</dbReference>
<dbReference type="Proteomes" id="UP000239872">
    <property type="component" value="Unassembled WGS sequence"/>
</dbReference>
<reference evidence="1 2" key="1">
    <citation type="submission" date="2018-01" db="EMBL/GenBank/DDBJ databases">
        <title>A novel member of the phylum Bacteroidetes isolated from glacier ice.</title>
        <authorList>
            <person name="Liu Q."/>
            <person name="Xin Y.-H."/>
        </authorList>
    </citation>
    <scope>NUCLEOTIDE SEQUENCE [LARGE SCALE GENOMIC DNA]</scope>
    <source>
        <strain evidence="1 2">RB1R16</strain>
    </source>
</reference>
<gene>
    <name evidence="1" type="ORF">CJD36_013310</name>
</gene>
<evidence type="ECO:0000313" key="2">
    <source>
        <dbReference type="Proteomes" id="UP000239872"/>
    </source>
</evidence>
<dbReference type="AlphaFoldDB" id="A0A2S7SVL5"/>
<name>A0A2S7SVL5_9BACT</name>
<sequence>MASASIVQAQNFRIPEHYTLSTPDDYHKYDKDIIKCVNWLERTPPGDDDDHVKRVGRFMSEWVTGCPYVRFTSNARIDAFLGDSPEYRIYYMAGWAKYALESKMDKPDRRLCTYAAIKTVIKVYQSTSHAKKDSNIEELVKMDSQSKLHGWVNERS</sequence>
<comment type="caution">
    <text evidence="1">The sequence shown here is derived from an EMBL/GenBank/DDBJ whole genome shotgun (WGS) entry which is preliminary data.</text>
</comment>
<proteinExistence type="predicted"/>
<organism evidence="1 2">
    <name type="scientific">Flavipsychrobacter stenotrophus</name>
    <dbReference type="NCBI Taxonomy" id="2077091"/>
    <lineage>
        <taxon>Bacteria</taxon>
        <taxon>Pseudomonadati</taxon>
        <taxon>Bacteroidota</taxon>
        <taxon>Chitinophagia</taxon>
        <taxon>Chitinophagales</taxon>
        <taxon>Chitinophagaceae</taxon>
        <taxon>Flavipsychrobacter</taxon>
    </lineage>
</organism>
<protein>
    <submittedName>
        <fullName evidence="1">Uncharacterized protein</fullName>
    </submittedName>
</protein>